<dbReference type="EMBL" id="FQ311869">
    <property type="protein sequence ID" value="CBS88431.1"/>
    <property type="molecule type" value="Genomic_DNA"/>
</dbReference>
<geneLocation type="plasmid" evidence="2 3">
    <name>AZO_p1</name>
</geneLocation>
<keyword evidence="1" id="KW-0472">Membrane</keyword>
<sequence length="61" mass="6431">MRISCTVKELDIALISPVILSVIVLVARAASGCSVEVGVLEWAALAEIWFGCHGPTGAFCR</sequence>
<protein>
    <submittedName>
        <fullName evidence="2">Uncharacterized protein</fullName>
    </submittedName>
</protein>
<dbReference type="Proteomes" id="UP000005667">
    <property type="component" value="Plasmid AZO_p1"/>
</dbReference>
<dbReference type="HOGENOM" id="CLU_2912470_0_0_5"/>
<dbReference type="KEGG" id="ali:AZOLI_p10115"/>
<proteinExistence type="predicted"/>
<name>G7ZA15_AZOL4</name>
<evidence type="ECO:0000256" key="1">
    <source>
        <dbReference type="SAM" id="Phobius"/>
    </source>
</evidence>
<evidence type="ECO:0000313" key="2">
    <source>
        <dbReference type="EMBL" id="CBS88431.1"/>
    </source>
</evidence>
<evidence type="ECO:0000313" key="3">
    <source>
        <dbReference type="Proteomes" id="UP000005667"/>
    </source>
</evidence>
<keyword evidence="1" id="KW-1133">Transmembrane helix</keyword>
<keyword evidence="2" id="KW-0614">Plasmid</keyword>
<keyword evidence="3" id="KW-1185">Reference proteome</keyword>
<reference evidence="3" key="1">
    <citation type="journal article" date="2011" name="PLoS Genet.">
        <title>Azospirillum genomes reveal transition of bacteria from aquatic to terrestrial environments.</title>
        <authorList>
            <person name="Wisniewski-Dye F."/>
            <person name="Borziak K."/>
            <person name="Khalsa-Moyers G."/>
            <person name="Alexandre G."/>
            <person name="Sukharnikov L.O."/>
            <person name="Wuichet K."/>
            <person name="Hurst G.B."/>
            <person name="McDonald W.H."/>
            <person name="Robertson J.S."/>
            <person name="Barbe V."/>
            <person name="Calteau A."/>
            <person name="Rouy Z."/>
            <person name="Mangenot S."/>
            <person name="Prigent-Combaret C."/>
            <person name="Normand P."/>
            <person name="Boyer M."/>
            <person name="Siguier P."/>
            <person name="Dessaux Y."/>
            <person name="Elmerich C."/>
            <person name="Condemine G."/>
            <person name="Krishnen G."/>
            <person name="Kennedy I."/>
            <person name="Paterson A.H."/>
            <person name="Gonzalez V."/>
            <person name="Mavingui P."/>
            <person name="Zhulin I.B."/>
        </authorList>
    </citation>
    <scope>NUCLEOTIDE SEQUENCE [LARGE SCALE GENOMIC DNA]</scope>
    <source>
        <strain evidence="3">4B</strain>
    </source>
</reference>
<organism evidence="2 3">
    <name type="scientific">Azospirillum lipoferum (strain 4B)</name>
    <dbReference type="NCBI Taxonomy" id="862719"/>
    <lineage>
        <taxon>Bacteria</taxon>
        <taxon>Pseudomonadati</taxon>
        <taxon>Pseudomonadota</taxon>
        <taxon>Alphaproteobacteria</taxon>
        <taxon>Rhodospirillales</taxon>
        <taxon>Azospirillaceae</taxon>
        <taxon>Azospirillum</taxon>
    </lineage>
</organism>
<dbReference type="AlphaFoldDB" id="G7ZA15"/>
<gene>
    <name evidence="2" type="ordered locus">AZOLI_p10115</name>
</gene>
<accession>G7ZA15</accession>
<keyword evidence="1" id="KW-0812">Transmembrane</keyword>
<feature type="transmembrane region" description="Helical" evidence="1">
    <location>
        <begin position="12"/>
        <end position="30"/>
    </location>
</feature>